<keyword evidence="3" id="KW-1185">Reference proteome</keyword>
<evidence type="ECO:0000313" key="3">
    <source>
        <dbReference type="Proteomes" id="UP000023152"/>
    </source>
</evidence>
<sequence length="570" mass="67670">NDQDRHDCIEYINANCTELSAWKWFFSLIIKIPSEDEKGSFKTIQRHAMLESRNDDNNTEKKKIDPQLSQSKDEQENTISTQSDYLKKQLKYCIVCIGWKDLIDKYERQIMTLGQLHGFMKKTFGQLCNIIKNGQMNYSLYQFVKTDRNEMLMKSFCSTCMDLQLWTSTNEKLDSEIAQFDELKSLQQNLHIVSEEYFVKTPNEFEAFNAFSKEWEYCTLLHIQTQYKEQLQLLKNFAKNFQLMVNRKDSSVFRVMWNNNMKKFRAKIAQTSLPLEPSAPAQAIPYRKQSKLEHHIRQFSVDNYMQIFEIANAEWEHLSEGIQKNTLQFADSQWFKHLNWKLEMNMLLPDIKEEEVDKIRQTKMQQITGAIRLHEWSFAWKKLKQATEIIQRCHKDTMNIEHDQTWQTFEQTLSAIDRLLQELQEKKKVEIRDAAELYDACVKYGRDVVEHVLKLGLIIENEDKLKEFATNELFMDMEKFDFTMKTLEGSRQKYRHLATTLRQVHPLMQESIWMKRFETMTALAMALLQLPNDRSTFVILLGECLHNKCLPSAFQNLREKGIQLRLSPRL</sequence>
<dbReference type="EMBL" id="ASPP01021818">
    <property type="protein sequence ID" value="ETO12016.1"/>
    <property type="molecule type" value="Genomic_DNA"/>
</dbReference>
<gene>
    <name evidence="2" type="ORF">RFI_25360</name>
</gene>
<dbReference type="Proteomes" id="UP000023152">
    <property type="component" value="Unassembled WGS sequence"/>
</dbReference>
<feature type="non-terminal residue" evidence="2">
    <location>
        <position position="1"/>
    </location>
</feature>
<dbReference type="AlphaFoldDB" id="X6MEC4"/>
<organism evidence="2 3">
    <name type="scientific">Reticulomyxa filosa</name>
    <dbReference type="NCBI Taxonomy" id="46433"/>
    <lineage>
        <taxon>Eukaryota</taxon>
        <taxon>Sar</taxon>
        <taxon>Rhizaria</taxon>
        <taxon>Retaria</taxon>
        <taxon>Foraminifera</taxon>
        <taxon>Monothalamids</taxon>
        <taxon>Reticulomyxidae</taxon>
        <taxon>Reticulomyxa</taxon>
    </lineage>
</organism>
<evidence type="ECO:0000313" key="2">
    <source>
        <dbReference type="EMBL" id="ETO12016.1"/>
    </source>
</evidence>
<comment type="caution">
    <text evidence="2">The sequence shown here is derived from an EMBL/GenBank/DDBJ whole genome shotgun (WGS) entry which is preliminary data.</text>
</comment>
<name>X6MEC4_RETFI</name>
<proteinExistence type="predicted"/>
<accession>X6MEC4</accession>
<reference evidence="2 3" key="1">
    <citation type="journal article" date="2013" name="Curr. Biol.">
        <title>The Genome of the Foraminiferan Reticulomyxa filosa.</title>
        <authorList>
            <person name="Glockner G."/>
            <person name="Hulsmann N."/>
            <person name="Schleicher M."/>
            <person name="Noegel A.A."/>
            <person name="Eichinger L."/>
            <person name="Gallinger C."/>
            <person name="Pawlowski J."/>
            <person name="Sierra R."/>
            <person name="Euteneuer U."/>
            <person name="Pillet L."/>
            <person name="Moustafa A."/>
            <person name="Platzer M."/>
            <person name="Groth M."/>
            <person name="Szafranski K."/>
            <person name="Schliwa M."/>
        </authorList>
    </citation>
    <scope>NUCLEOTIDE SEQUENCE [LARGE SCALE GENOMIC DNA]</scope>
</reference>
<feature type="compositionally biased region" description="Basic and acidic residues" evidence="1">
    <location>
        <begin position="50"/>
        <end position="75"/>
    </location>
</feature>
<evidence type="ECO:0000256" key="1">
    <source>
        <dbReference type="SAM" id="MobiDB-lite"/>
    </source>
</evidence>
<protein>
    <submittedName>
        <fullName evidence="2">Uncharacterized protein</fullName>
    </submittedName>
</protein>
<feature type="region of interest" description="Disordered" evidence="1">
    <location>
        <begin position="50"/>
        <end position="76"/>
    </location>
</feature>